<dbReference type="Proteomes" id="UP001433268">
    <property type="component" value="Unassembled WGS sequence"/>
</dbReference>
<proteinExistence type="predicted"/>
<dbReference type="RefSeq" id="XP_066674993.1">
    <property type="nucleotide sequence ID" value="XM_066805220.1"/>
</dbReference>
<dbReference type="GeneID" id="92038280"/>
<accession>A0ABR1XBZ3</accession>
<evidence type="ECO:0000313" key="2">
    <source>
        <dbReference type="Proteomes" id="UP001433268"/>
    </source>
</evidence>
<comment type="caution">
    <text evidence="1">The sequence shown here is derived from an EMBL/GenBank/DDBJ whole genome shotgun (WGS) entry which is preliminary data.</text>
</comment>
<organism evidence="1 2">
    <name type="scientific">Apiospora hydei</name>
    <dbReference type="NCBI Taxonomy" id="1337664"/>
    <lineage>
        <taxon>Eukaryota</taxon>
        <taxon>Fungi</taxon>
        <taxon>Dikarya</taxon>
        <taxon>Ascomycota</taxon>
        <taxon>Pezizomycotina</taxon>
        <taxon>Sordariomycetes</taxon>
        <taxon>Xylariomycetidae</taxon>
        <taxon>Amphisphaeriales</taxon>
        <taxon>Apiosporaceae</taxon>
        <taxon>Apiospora</taxon>
    </lineage>
</organism>
<dbReference type="EMBL" id="JAQQWN010000002">
    <property type="protein sequence ID" value="KAK8094220.1"/>
    <property type="molecule type" value="Genomic_DNA"/>
</dbReference>
<sequence>MFTTLARRAIESPIPLRIRNAARASAPGIYGRFKPKKVWPPDFSKLSEKGAVPLRAEVQTTGQARDNAPEMGQIREAGAAVQCYGILFMEWNTEQQPFQEIRGKFWGAVDAFSPNKRNERRALE</sequence>
<reference evidence="1 2" key="1">
    <citation type="submission" date="2023-01" db="EMBL/GenBank/DDBJ databases">
        <title>Analysis of 21 Apiospora genomes using comparative genomics revels a genus with tremendous synthesis potential of carbohydrate active enzymes and secondary metabolites.</title>
        <authorList>
            <person name="Sorensen T."/>
        </authorList>
    </citation>
    <scope>NUCLEOTIDE SEQUENCE [LARGE SCALE GENOMIC DNA]</scope>
    <source>
        <strain evidence="1 2">CBS 114990</strain>
    </source>
</reference>
<evidence type="ECO:0000313" key="1">
    <source>
        <dbReference type="EMBL" id="KAK8094220.1"/>
    </source>
</evidence>
<keyword evidence="2" id="KW-1185">Reference proteome</keyword>
<gene>
    <name evidence="1" type="ORF">PG997_000905</name>
</gene>
<protein>
    <submittedName>
        <fullName evidence="1">Uncharacterized protein</fullName>
    </submittedName>
</protein>
<name>A0ABR1XBZ3_9PEZI</name>